<dbReference type="InterPro" id="IPR000700">
    <property type="entry name" value="PAS-assoc_C"/>
</dbReference>
<comment type="subcellular location">
    <subcellularLocation>
        <location evidence="2">Membrane</location>
        <topology evidence="2">Multi-pass membrane protein</topology>
    </subcellularLocation>
</comment>
<dbReference type="InterPro" id="IPR003661">
    <property type="entry name" value="HisK_dim/P_dom"/>
</dbReference>
<dbReference type="EMBL" id="CP046400">
    <property type="protein sequence ID" value="QGY39222.1"/>
    <property type="molecule type" value="Genomic_DNA"/>
</dbReference>
<dbReference type="InterPro" id="IPR013767">
    <property type="entry name" value="PAS_fold"/>
</dbReference>
<dbReference type="KEGG" id="psel:GM415_03485"/>
<dbReference type="CDD" id="cd00082">
    <property type="entry name" value="HisKA"/>
    <property type="match status" value="1"/>
</dbReference>
<dbReference type="EC" id="2.7.13.3" evidence="3"/>
<dbReference type="SMART" id="SM01079">
    <property type="entry name" value="CHASE"/>
    <property type="match status" value="1"/>
</dbReference>
<evidence type="ECO:0000259" key="15">
    <source>
        <dbReference type="PROSITE" id="PS50113"/>
    </source>
</evidence>
<keyword evidence="4" id="KW-0808">Transferase</keyword>
<keyword evidence="10" id="KW-0902">Two-component regulatory system</keyword>
<evidence type="ECO:0000256" key="8">
    <source>
        <dbReference type="ARBA" id="ARBA00022840"/>
    </source>
</evidence>
<evidence type="ECO:0000256" key="7">
    <source>
        <dbReference type="ARBA" id="ARBA00022777"/>
    </source>
</evidence>
<dbReference type="GO" id="GO:0016020">
    <property type="term" value="C:membrane"/>
    <property type="evidence" value="ECO:0007669"/>
    <property type="project" value="UniProtKB-SubCell"/>
</dbReference>
<keyword evidence="8" id="KW-0067">ATP-binding</keyword>
<evidence type="ECO:0000256" key="12">
    <source>
        <dbReference type="SAM" id="Phobius"/>
    </source>
</evidence>
<evidence type="ECO:0000313" key="17">
    <source>
        <dbReference type="EMBL" id="QGY39222.1"/>
    </source>
</evidence>
<dbReference type="NCBIfam" id="TIGR00229">
    <property type="entry name" value="sensory_box"/>
    <property type="match status" value="2"/>
</dbReference>
<organism evidence="17 18">
    <name type="scientific">Pseudodesulfovibrio cashew</name>
    <dbReference type="NCBI Taxonomy" id="2678688"/>
    <lineage>
        <taxon>Bacteria</taxon>
        <taxon>Pseudomonadati</taxon>
        <taxon>Thermodesulfobacteriota</taxon>
        <taxon>Desulfovibrionia</taxon>
        <taxon>Desulfovibrionales</taxon>
        <taxon>Desulfovibrionaceae</taxon>
    </lineage>
</organism>
<protein>
    <recommendedName>
        <fullName evidence="3">histidine kinase</fullName>
        <ecNumber evidence="3">2.7.13.3</ecNumber>
    </recommendedName>
</protein>
<reference evidence="17 18" key="1">
    <citation type="submission" date="2019-11" db="EMBL/GenBank/DDBJ databases">
        <authorList>
            <person name="Zheng R.K."/>
            <person name="Sun C.M."/>
        </authorList>
    </citation>
    <scope>NUCLEOTIDE SEQUENCE [LARGE SCALE GENOMIC DNA]</scope>
    <source>
        <strain evidence="17 18">SRB007</strain>
    </source>
</reference>
<dbReference type="InterPro" id="IPR001610">
    <property type="entry name" value="PAC"/>
</dbReference>
<keyword evidence="11 12" id="KW-0472">Membrane</keyword>
<evidence type="ECO:0000256" key="2">
    <source>
        <dbReference type="ARBA" id="ARBA00004141"/>
    </source>
</evidence>
<keyword evidence="7" id="KW-0418">Kinase</keyword>
<evidence type="ECO:0000259" key="13">
    <source>
        <dbReference type="PROSITE" id="PS50109"/>
    </source>
</evidence>
<dbReference type="InterPro" id="IPR006189">
    <property type="entry name" value="CHASE_dom"/>
</dbReference>
<dbReference type="Gene3D" id="1.10.287.130">
    <property type="match status" value="1"/>
</dbReference>
<name>A0A6I6JFM6_9BACT</name>
<dbReference type="Gene3D" id="3.30.450.20">
    <property type="entry name" value="PAS domain"/>
    <property type="match status" value="2"/>
</dbReference>
<feature type="domain" description="PAC" evidence="15">
    <location>
        <begin position="497"/>
        <end position="549"/>
    </location>
</feature>
<feature type="domain" description="PAS" evidence="14">
    <location>
        <begin position="288"/>
        <end position="346"/>
    </location>
</feature>
<dbReference type="PROSITE" id="PS50113">
    <property type="entry name" value="PAC"/>
    <property type="match status" value="2"/>
</dbReference>
<gene>
    <name evidence="17" type="ORF">GM415_03485</name>
</gene>
<dbReference type="Pfam" id="PF00989">
    <property type="entry name" value="PAS"/>
    <property type="match status" value="2"/>
</dbReference>
<keyword evidence="6" id="KW-0547">Nucleotide-binding</keyword>
<dbReference type="InterPro" id="IPR005467">
    <property type="entry name" value="His_kinase_dom"/>
</dbReference>
<dbReference type="InterPro" id="IPR036097">
    <property type="entry name" value="HisK_dim/P_sf"/>
</dbReference>
<accession>A0A6I6JFM6</accession>
<evidence type="ECO:0000256" key="3">
    <source>
        <dbReference type="ARBA" id="ARBA00012438"/>
    </source>
</evidence>
<evidence type="ECO:0000313" key="18">
    <source>
        <dbReference type="Proteomes" id="UP000428328"/>
    </source>
</evidence>
<dbReference type="InterPro" id="IPR050351">
    <property type="entry name" value="BphY/WalK/GraS-like"/>
</dbReference>
<evidence type="ECO:0000259" key="16">
    <source>
        <dbReference type="PROSITE" id="PS50839"/>
    </source>
</evidence>
<dbReference type="GO" id="GO:0000155">
    <property type="term" value="F:phosphorelay sensor kinase activity"/>
    <property type="evidence" value="ECO:0007669"/>
    <property type="project" value="InterPro"/>
</dbReference>
<feature type="domain" description="PAC" evidence="15">
    <location>
        <begin position="365"/>
        <end position="417"/>
    </location>
</feature>
<feature type="transmembrane region" description="Helical" evidence="12">
    <location>
        <begin position="260"/>
        <end position="283"/>
    </location>
</feature>
<keyword evidence="9 12" id="KW-1133">Transmembrane helix</keyword>
<dbReference type="PROSITE" id="PS50109">
    <property type="entry name" value="HIS_KIN"/>
    <property type="match status" value="1"/>
</dbReference>
<dbReference type="GO" id="GO:0007234">
    <property type="term" value="P:osmosensory signaling via phosphorelay pathway"/>
    <property type="evidence" value="ECO:0007669"/>
    <property type="project" value="TreeGrafter"/>
</dbReference>
<dbReference type="GO" id="GO:0030295">
    <property type="term" value="F:protein kinase activator activity"/>
    <property type="evidence" value="ECO:0007669"/>
    <property type="project" value="TreeGrafter"/>
</dbReference>
<evidence type="ECO:0000256" key="10">
    <source>
        <dbReference type="ARBA" id="ARBA00023012"/>
    </source>
</evidence>
<dbReference type="InterPro" id="IPR035965">
    <property type="entry name" value="PAS-like_dom_sf"/>
</dbReference>
<proteinExistence type="predicted"/>
<evidence type="ECO:0000256" key="6">
    <source>
        <dbReference type="ARBA" id="ARBA00022741"/>
    </source>
</evidence>
<evidence type="ECO:0000256" key="1">
    <source>
        <dbReference type="ARBA" id="ARBA00000085"/>
    </source>
</evidence>
<keyword evidence="5 12" id="KW-0812">Transmembrane</keyword>
<feature type="domain" description="CHASE" evidence="16">
    <location>
        <begin position="105"/>
        <end position="190"/>
    </location>
</feature>
<evidence type="ECO:0000256" key="11">
    <source>
        <dbReference type="ARBA" id="ARBA00023136"/>
    </source>
</evidence>
<dbReference type="SMART" id="SM00091">
    <property type="entry name" value="PAS"/>
    <property type="match status" value="2"/>
</dbReference>
<dbReference type="Pfam" id="PF00512">
    <property type="entry name" value="HisKA"/>
    <property type="match status" value="1"/>
</dbReference>
<sequence length="765" mass="84422">MSRRITYLIPLIVGLALGAALFLEYSSEQERHSRGQRLEVFHKLSIFRAKLEDRLDARRRLGEAVRSLLVAAPRSGQADFEAFVSGLMERTPGVRSVVAARENSVTLVYPPESREKWSGRNLLTDVPVQVRELVLRAMAHRTSQMTLPAPDARGGETLVLAVPVYLQPPGGGSSRYWGVVMEEVDVEPLFRDSGADGDGLSLNVAVRSQDQGGRETVFRGRETVFDDLPVSVNVAVPEGHWQLGAVPEGGWTSTPNSGNILYGGGFLVLLATGLLLATVHFLLKGAKERERYRHLVQNAKSIILRIDTAGTITFCNEYAERFFGYGPGQLVGNPLVGTLIPKQSEEGKSLKRHIHRLLHDPSGNLFNEILNTRKNGEMVWVAWANEAVLDRDGCLSEILCVGTDVTDRRLMEEALKQSERQYRLLAENVTDIIMGLDAGRRFTYVSPSDETLRGFMRHDVLSRPITDFLAPQSARVFDEAMDRLVERMGGEGKPPSTIMDLEFQCADETTVWLETRFGLLLNEERELIGMQGVGRDISDRKRAEALREDVERMARHDLKTPLGAVVGLPQEVKDQGGLNPTQVVMLDTIQEAGDSMLQLINRSLELYKMESGSYKLRKDIVDVLRVVEFVKSELRNLIRDKGISVGIQVETELDEDGFMVLADEPLLKSMLSNLLLNAFQASPPGGSVSVVLCRNGAARISIRNSGEVPMAVRETFFDRYTTASNNGGTGIGTYSARLIARTHGGDIGLDTSVPGETTVTVTLPA</sequence>
<evidence type="ECO:0000256" key="5">
    <source>
        <dbReference type="ARBA" id="ARBA00022692"/>
    </source>
</evidence>
<keyword evidence="18" id="KW-1185">Reference proteome</keyword>
<dbReference type="GO" id="GO:0000156">
    <property type="term" value="F:phosphorelay response regulator activity"/>
    <property type="evidence" value="ECO:0007669"/>
    <property type="project" value="TreeGrafter"/>
</dbReference>
<feature type="domain" description="Histidine kinase" evidence="13">
    <location>
        <begin position="553"/>
        <end position="765"/>
    </location>
</feature>
<dbReference type="InterPro" id="IPR003594">
    <property type="entry name" value="HATPase_dom"/>
</dbReference>
<evidence type="ECO:0000256" key="9">
    <source>
        <dbReference type="ARBA" id="ARBA00022989"/>
    </source>
</evidence>
<dbReference type="RefSeq" id="WP_158946447.1">
    <property type="nucleotide sequence ID" value="NZ_CP046400.1"/>
</dbReference>
<dbReference type="PANTHER" id="PTHR42878:SF7">
    <property type="entry name" value="SENSOR HISTIDINE KINASE GLRK"/>
    <property type="match status" value="1"/>
</dbReference>
<dbReference type="InterPro" id="IPR036890">
    <property type="entry name" value="HATPase_C_sf"/>
</dbReference>
<dbReference type="Pfam" id="PF02518">
    <property type="entry name" value="HATPase_c"/>
    <property type="match status" value="1"/>
</dbReference>
<comment type="catalytic activity">
    <reaction evidence="1">
        <text>ATP + protein L-histidine = ADP + protein N-phospho-L-histidine.</text>
        <dbReference type="EC" id="2.7.13.3"/>
    </reaction>
</comment>
<dbReference type="CDD" id="cd00130">
    <property type="entry name" value="PAS"/>
    <property type="match status" value="2"/>
</dbReference>
<dbReference type="Gene3D" id="3.30.565.10">
    <property type="entry name" value="Histidine kinase-like ATPase, C-terminal domain"/>
    <property type="match status" value="1"/>
</dbReference>
<evidence type="ECO:0000259" key="14">
    <source>
        <dbReference type="PROSITE" id="PS50112"/>
    </source>
</evidence>
<dbReference type="GO" id="GO:0005524">
    <property type="term" value="F:ATP binding"/>
    <property type="evidence" value="ECO:0007669"/>
    <property type="project" value="UniProtKB-KW"/>
</dbReference>
<feature type="domain" description="PAS" evidence="14">
    <location>
        <begin position="418"/>
        <end position="488"/>
    </location>
</feature>
<dbReference type="Proteomes" id="UP000428328">
    <property type="component" value="Chromosome"/>
</dbReference>
<dbReference type="SUPFAM" id="SSF55874">
    <property type="entry name" value="ATPase domain of HSP90 chaperone/DNA topoisomerase II/histidine kinase"/>
    <property type="match status" value="1"/>
</dbReference>
<dbReference type="AlphaFoldDB" id="A0A6I6JFM6"/>
<dbReference type="PROSITE" id="PS50839">
    <property type="entry name" value="CHASE"/>
    <property type="match status" value="1"/>
</dbReference>
<dbReference type="PROSITE" id="PS50112">
    <property type="entry name" value="PAS"/>
    <property type="match status" value="2"/>
</dbReference>
<dbReference type="PANTHER" id="PTHR42878">
    <property type="entry name" value="TWO-COMPONENT HISTIDINE KINASE"/>
    <property type="match status" value="1"/>
</dbReference>
<dbReference type="SMART" id="SM00086">
    <property type="entry name" value="PAC"/>
    <property type="match status" value="2"/>
</dbReference>
<evidence type="ECO:0000256" key="4">
    <source>
        <dbReference type="ARBA" id="ARBA00022679"/>
    </source>
</evidence>
<dbReference type="SUPFAM" id="SSF47384">
    <property type="entry name" value="Homodimeric domain of signal transducing histidine kinase"/>
    <property type="match status" value="1"/>
</dbReference>
<dbReference type="SMART" id="SM00388">
    <property type="entry name" value="HisKA"/>
    <property type="match status" value="1"/>
</dbReference>
<dbReference type="InterPro" id="IPR000014">
    <property type="entry name" value="PAS"/>
</dbReference>
<dbReference type="GO" id="GO:0006355">
    <property type="term" value="P:regulation of DNA-templated transcription"/>
    <property type="evidence" value="ECO:0007669"/>
    <property type="project" value="InterPro"/>
</dbReference>
<dbReference type="SMART" id="SM00387">
    <property type="entry name" value="HATPase_c"/>
    <property type="match status" value="1"/>
</dbReference>
<dbReference type="SUPFAM" id="SSF55785">
    <property type="entry name" value="PYP-like sensor domain (PAS domain)"/>
    <property type="match status" value="2"/>
</dbReference>